<dbReference type="InterPro" id="IPR027417">
    <property type="entry name" value="P-loop_NTPase"/>
</dbReference>
<dbReference type="EMBL" id="CAKMRJ010005412">
    <property type="protein sequence ID" value="CAH1441371.1"/>
    <property type="molecule type" value="Genomic_DNA"/>
</dbReference>
<dbReference type="SMART" id="SM00255">
    <property type="entry name" value="TIR"/>
    <property type="match status" value="1"/>
</dbReference>
<keyword evidence="1" id="KW-0433">Leucine-rich repeat</keyword>
<dbReference type="GO" id="GO:0007165">
    <property type="term" value="P:signal transduction"/>
    <property type="evidence" value="ECO:0007669"/>
    <property type="project" value="InterPro"/>
</dbReference>
<evidence type="ECO:0000256" key="3">
    <source>
        <dbReference type="ARBA" id="ARBA00022821"/>
    </source>
</evidence>
<proteinExistence type="predicted"/>
<dbReference type="PANTHER" id="PTHR11017:SF313">
    <property type="entry name" value="TIR DOMAIN, P-LOOP CONTAINING NUCLEOSIDE TRIPHOSPHATE HYDROLASE"/>
    <property type="match status" value="1"/>
</dbReference>
<dbReference type="GO" id="GO:0006952">
    <property type="term" value="P:defense response"/>
    <property type="evidence" value="ECO:0007669"/>
    <property type="project" value="UniProtKB-KW"/>
</dbReference>
<dbReference type="GO" id="GO:0043531">
    <property type="term" value="F:ADP binding"/>
    <property type="evidence" value="ECO:0007669"/>
    <property type="project" value="InterPro"/>
</dbReference>
<accession>A0AAU9NTU3</accession>
<dbReference type="InterPro" id="IPR042197">
    <property type="entry name" value="Apaf_helical"/>
</dbReference>
<dbReference type="SUPFAM" id="SSF46785">
    <property type="entry name" value="Winged helix' DNA-binding domain"/>
    <property type="match status" value="1"/>
</dbReference>
<sequence length="697" mass="80415">MVVLSQLSEGSSSLSSIHGHIYDIFLSFRGIDTRDSFIAYLHEALTDANITTFLDNEAIKVGEDLKPELESAIKASRASIIVLSKNYANSTWCLDELVLILEQRMISNHIVFPIFYHVEPTHVRKQQDSFGNAMSEHRKMIEAENDANKRSKWAEKMDRWNKALTEVAGLKGNNVNGRLETEFIEEIVKDVYYRLQVPLRNPLPLLIGMDHSIKFVTSWLDESSYTTDVLTILGMGGIGKTSLAKYVYGLHCRKFKRSSYIGNISRRCEESFIGLLGLQKQLYDDISRTSSIEVHDVSIYTSKIENVVSRKKVFLVLDDIDNLAQLDSMLGSERFYRGSKIIVTTKDGWLTESCALFKKKLTPNHTTHLLKVLQENDSRELLCFHAFKSNHPKADYKEVSNKFVKYCEGHPLALEVLGKSLYNRKVAYWKDYLERLEKETGSPIDNVLRMSLDSLSSENDKELFKHIACYFVGTNRYVSETILKACHLNTTSGITNLVDRCLLSIGDNKEFMMHQLLQKMGRFLVHQESPKKPWKRSRLWRHEESFQVLKQNKGKGSLLGLALDMRMLTNPQRHESRQKLIESCSKDKRRLVAEPVSKGREESKTQMYYEFGIFSTIYSMFRVRVAGDCAILLSHWMFGMNEMEVFPYYLPYIGDKPYYKENQVRFRVFSVKKSNIVGGVHEDETELYNRPSKMLKI</sequence>
<dbReference type="InterPro" id="IPR058192">
    <property type="entry name" value="WHD_ROQ1-like"/>
</dbReference>
<dbReference type="Pfam" id="PF01582">
    <property type="entry name" value="TIR"/>
    <property type="match status" value="1"/>
</dbReference>
<evidence type="ECO:0000259" key="5">
    <source>
        <dbReference type="PROSITE" id="PS50104"/>
    </source>
</evidence>
<organism evidence="6 7">
    <name type="scientific">Lactuca virosa</name>
    <dbReference type="NCBI Taxonomy" id="75947"/>
    <lineage>
        <taxon>Eukaryota</taxon>
        <taxon>Viridiplantae</taxon>
        <taxon>Streptophyta</taxon>
        <taxon>Embryophyta</taxon>
        <taxon>Tracheophyta</taxon>
        <taxon>Spermatophyta</taxon>
        <taxon>Magnoliopsida</taxon>
        <taxon>eudicotyledons</taxon>
        <taxon>Gunneridae</taxon>
        <taxon>Pentapetalae</taxon>
        <taxon>asterids</taxon>
        <taxon>campanulids</taxon>
        <taxon>Asterales</taxon>
        <taxon>Asteraceae</taxon>
        <taxon>Cichorioideae</taxon>
        <taxon>Cichorieae</taxon>
        <taxon>Lactucinae</taxon>
        <taxon>Lactuca</taxon>
    </lineage>
</organism>
<dbReference type="Pfam" id="PF23282">
    <property type="entry name" value="WHD_ROQ1"/>
    <property type="match status" value="1"/>
</dbReference>
<name>A0AAU9NTU3_9ASTR</name>
<keyword evidence="7" id="KW-1185">Reference proteome</keyword>
<dbReference type="InterPro" id="IPR036390">
    <property type="entry name" value="WH_DNA-bd_sf"/>
</dbReference>
<dbReference type="AlphaFoldDB" id="A0AAU9NTU3"/>
<dbReference type="Gene3D" id="1.10.8.430">
    <property type="entry name" value="Helical domain of apoptotic protease-activating factors"/>
    <property type="match status" value="1"/>
</dbReference>
<dbReference type="SUPFAM" id="SSF52200">
    <property type="entry name" value="Toll/Interleukin receptor TIR domain"/>
    <property type="match status" value="1"/>
</dbReference>
<protein>
    <recommendedName>
        <fullName evidence="5">TIR domain-containing protein</fullName>
    </recommendedName>
</protein>
<dbReference type="FunFam" id="3.40.50.10140:FF:000007">
    <property type="entry name" value="Disease resistance protein (TIR-NBS-LRR class)"/>
    <property type="match status" value="1"/>
</dbReference>
<dbReference type="Pfam" id="PF00931">
    <property type="entry name" value="NB-ARC"/>
    <property type="match status" value="1"/>
</dbReference>
<comment type="caution">
    <text evidence="6">The sequence shown here is derived from an EMBL/GenBank/DDBJ whole genome shotgun (WGS) entry which is preliminary data.</text>
</comment>
<dbReference type="InterPro" id="IPR002182">
    <property type="entry name" value="NB-ARC"/>
</dbReference>
<dbReference type="SUPFAM" id="SSF52540">
    <property type="entry name" value="P-loop containing nucleoside triphosphate hydrolases"/>
    <property type="match status" value="1"/>
</dbReference>
<feature type="domain" description="TIR" evidence="5">
    <location>
        <begin position="20"/>
        <end position="195"/>
    </location>
</feature>
<keyword evidence="4" id="KW-0520">NAD</keyword>
<evidence type="ECO:0000256" key="4">
    <source>
        <dbReference type="ARBA" id="ARBA00023027"/>
    </source>
</evidence>
<keyword evidence="3" id="KW-0611">Plant defense</keyword>
<dbReference type="InterPro" id="IPR000157">
    <property type="entry name" value="TIR_dom"/>
</dbReference>
<dbReference type="PRINTS" id="PR00364">
    <property type="entry name" value="DISEASERSIST"/>
</dbReference>
<evidence type="ECO:0000256" key="1">
    <source>
        <dbReference type="ARBA" id="ARBA00022614"/>
    </source>
</evidence>
<keyword evidence="2" id="KW-0677">Repeat</keyword>
<dbReference type="PROSITE" id="PS50104">
    <property type="entry name" value="TIR"/>
    <property type="match status" value="1"/>
</dbReference>
<dbReference type="Gene3D" id="3.40.50.10140">
    <property type="entry name" value="Toll/interleukin-1 receptor homology (TIR) domain"/>
    <property type="match status" value="1"/>
</dbReference>
<gene>
    <name evidence="6" type="ORF">LVIROSA_LOCUS27436</name>
</gene>
<dbReference type="Gene3D" id="3.40.50.300">
    <property type="entry name" value="P-loop containing nucleotide triphosphate hydrolases"/>
    <property type="match status" value="1"/>
</dbReference>
<dbReference type="Proteomes" id="UP001157418">
    <property type="component" value="Unassembled WGS sequence"/>
</dbReference>
<reference evidence="6 7" key="1">
    <citation type="submission" date="2022-01" db="EMBL/GenBank/DDBJ databases">
        <authorList>
            <person name="Xiong W."/>
            <person name="Schranz E."/>
        </authorList>
    </citation>
    <scope>NUCLEOTIDE SEQUENCE [LARGE SCALE GENOMIC DNA]</scope>
</reference>
<evidence type="ECO:0000313" key="7">
    <source>
        <dbReference type="Proteomes" id="UP001157418"/>
    </source>
</evidence>
<dbReference type="InterPro" id="IPR044974">
    <property type="entry name" value="Disease_R_plants"/>
</dbReference>
<dbReference type="InterPro" id="IPR035897">
    <property type="entry name" value="Toll_tir_struct_dom_sf"/>
</dbReference>
<evidence type="ECO:0000313" key="6">
    <source>
        <dbReference type="EMBL" id="CAH1441371.1"/>
    </source>
</evidence>
<evidence type="ECO:0000256" key="2">
    <source>
        <dbReference type="ARBA" id="ARBA00022737"/>
    </source>
</evidence>
<dbReference type="PANTHER" id="PTHR11017">
    <property type="entry name" value="LEUCINE-RICH REPEAT-CONTAINING PROTEIN"/>
    <property type="match status" value="1"/>
</dbReference>